<dbReference type="InterPro" id="IPR038728">
    <property type="entry name" value="YkvI-like"/>
</dbReference>
<dbReference type="EMBL" id="JABAFG010000008">
    <property type="protein sequence ID" value="NME28210.1"/>
    <property type="molecule type" value="Genomic_DNA"/>
</dbReference>
<proteinExistence type="predicted"/>
<evidence type="ECO:0000313" key="3">
    <source>
        <dbReference type="EMBL" id="NME28210.1"/>
    </source>
</evidence>
<feature type="transmembrane region" description="Helical" evidence="1">
    <location>
        <begin position="351"/>
        <end position="371"/>
    </location>
</feature>
<feature type="transmembrane region" description="Helical" evidence="1">
    <location>
        <begin position="43"/>
        <end position="63"/>
    </location>
</feature>
<comment type="caution">
    <text evidence="3">The sequence shown here is derived from an EMBL/GenBank/DDBJ whole genome shotgun (WGS) entry which is preliminary data.</text>
</comment>
<feature type="transmembrane region" description="Helical" evidence="1">
    <location>
        <begin position="207"/>
        <end position="230"/>
    </location>
</feature>
<keyword evidence="2" id="KW-0732">Signal</keyword>
<keyword evidence="1" id="KW-0812">Transmembrane</keyword>
<dbReference type="RefSeq" id="WP_170087509.1">
    <property type="nucleotide sequence ID" value="NZ_JABAFG010000008.1"/>
</dbReference>
<dbReference type="AlphaFoldDB" id="A0A848BSR3"/>
<dbReference type="PANTHER" id="PTHR37814">
    <property type="entry name" value="CONSERVED MEMBRANE PROTEIN"/>
    <property type="match status" value="1"/>
</dbReference>
<sequence>MQTPSTFKTASLSLCFSVGAVLFSSHAGGGFATGNQENVYFVSLGWLGPVTAIITMLLFTLTIKEAMNMYNSRHLRSYKQLFQNLYSPFKGIEVLFEAFFYIMVIMAVSATVSGAASALAAQTGINYYAGIGIVGTIIFFLTIFGAGLVRRATTYMGIAILAMVIAIFSVGVYMGGSVEGTMFFTQAMAQDFAVNGFSKLPTAILHAFTYSGFQCVVIPTMIVVGMPLVTRKNCATSMWFSFAMNAIALTLAVCMLLGWTGIYGKSPLPTLTSLKSMGMTWLTVAYSIFLMLCLISTGVTTVFGFTARFSEIHMLKKVSKSAVIRSAIVTFFIIALSMTVSIVGLTNIIKYGYGYCGYLAIAIIIVPFLTVGRYKNIRYAKDKAYRARIDAMNADPDSFEESPVMSTVKENA</sequence>
<feature type="signal peptide" evidence="2">
    <location>
        <begin position="1"/>
        <end position="27"/>
    </location>
</feature>
<feature type="transmembrane region" description="Helical" evidence="1">
    <location>
        <begin position="284"/>
        <end position="310"/>
    </location>
</feature>
<keyword evidence="1" id="KW-0472">Membrane</keyword>
<reference evidence="3 4" key="1">
    <citation type="submission" date="2020-04" db="EMBL/GenBank/DDBJ databases">
        <authorList>
            <person name="Hitch T.C.A."/>
            <person name="Wylensek D."/>
            <person name="Clavel T."/>
        </authorList>
    </citation>
    <scope>NUCLEOTIDE SEQUENCE [LARGE SCALE GENOMIC DNA]</scope>
    <source>
        <strain evidence="3 4">Oil-RF-744-FAT-WT-6-1</strain>
    </source>
</reference>
<feature type="chain" id="PRO_5039410791" description="Beta-carotene 15,15'-monooxygenase" evidence="2">
    <location>
        <begin position="28"/>
        <end position="412"/>
    </location>
</feature>
<protein>
    <recommendedName>
        <fullName evidence="5">Beta-carotene 15,15'-monooxygenase</fullName>
    </recommendedName>
</protein>
<feature type="transmembrane region" description="Helical" evidence="1">
    <location>
        <begin position="98"/>
        <end position="121"/>
    </location>
</feature>
<evidence type="ECO:0000256" key="1">
    <source>
        <dbReference type="SAM" id="Phobius"/>
    </source>
</evidence>
<accession>A0A848BSR3</accession>
<keyword evidence="1" id="KW-1133">Transmembrane helix</keyword>
<dbReference type="PANTHER" id="PTHR37814:SF1">
    <property type="entry name" value="MEMBRANE PROTEIN"/>
    <property type="match status" value="1"/>
</dbReference>
<feature type="transmembrane region" description="Helical" evidence="1">
    <location>
        <begin position="127"/>
        <end position="148"/>
    </location>
</feature>
<feature type="transmembrane region" description="Helical" evidence="1">
    <location>
        <begin position="242"/>
        <end position="264"/>
    </location>
</feature>
<feature type="transmembrane region" description="Helical" evidence="1">
    <location>
        <begin position="322"/>
        <end position="345"/>
    </location>
</feature>
<dbReference type="Proteomes" id="UP000591071">
    <property type="component" value="Unassembled WGS sequence"/>
</dbReference>
<evidence type="ECO:0000256" key="2">
    <source>
        <dbReference type="SAM" id="SignalP"/>
    </source>
</evidence>
<name>A0A848BSR3_9FIRM</name>
<organism evidence="3 4">
    <name type="scientific">Megasphaera hexanoica</name>
    <dbReference type="NCBI Taxonomy" id="1675036"/>
    <lineage>
        <taxon>Bacteria</taxon>
        <taxon>Bacillati</taxon>
        <taxon>Bacillota</taxon>
        <taxon>Negativicutes</taxon>
        <taxon>Veillonellales</taxon>
        <taxon>Veillonellaceae</taxon>
        <taxon>Megasphaera</taxon>
    </lineage>
</organism>
<feature type="transmembrane region" description="Helical" evidence="1">
    <location>
        <begin position="155"/>
        <end position="174"/>
    </location>
</feature>
<evidence type="ECO:0000313" key="4">
    <source>
        <dbReference type="Proteomes" id="UP000591071"/>
    </source>
</evidence>
<evidence type="ECO:0008006" key="5">
    <source>
        <dbReference type="Google" id="ProtNLM"/>
    </source>
</evidence>
<gene>
    <name evidence="3" type="ORF">HF872_06180</name>
</gene>